<dbReference type="PANTHER" id="PTHR34478:SF2">
    <property type="entry name" value="MEMBRANE PROTEIN"/>
    <property type="match status" value="1"/>
</dbReference>
<evidence type="ECO:0008006" key="9">
    <source>
        <dbReference type="Google" id="ProtNLM"/>
    </source>
</evidence>
<dbReference type="PANTHER" id="PTHR34478">
    <property type="entry name" value="PROTEIN LEMA"/>
    <property type="match status" value="1"/>
</dbReference>
<evidence type="ECO:0000313" key="8">
    <source>
        <dbReference type="Proteomes" id="UP000075420"/>
    </source>
</evidence>
<keyword evidence="3" id="KW-0812">Transmembrane</keyword>
<dbReference type="Gene3D" id="1.20.1440.20">
    <property type="entry name" value="LemA-like domain"/>
    <property type="match status" value="1"/>
</dbReference>
<comment type="subcellular location">
    <subcellularLocation>
        <location evidence="1">Membrane</location>
        <topology evidence="1">Single-pass membrane protein</topology>
    </subcellularLocation>
</comment>
<proteinExistence type="inferred from homology"/>
<protein>
    <recommendedName>
        <fullName evidence="9">LemA family protein</fullName>
    </recommendedName>
</protein>
<evidence type="ECO:0000256" key="5">
    <source>
        <dbReference type="ARBA" id="ARBA00023136"/>
    </source>
</evidence>
<evidence type="ECO:0000256" key="3">
    <source>
        <dbReference type="ARBA" id="ARBA00022692"/>
    </source>
</evidence>
<gene>
    <name evidence="7" type="ORF">BE08_42770</name>
</gene>
<comment type="similarity">
    <text evidence="2">Belongs to the LemA family.</text>
</comment>
<keyword evidence="5" id="KW-0472">Membrane</keyword>
<dbReference type="EMBL" id="JELY01003184">
    <property type="protein sequence ID" value="KYF50457.1"/>
    <property type="molecule type" value="Genomic_DNA"/>
</dbReference>
<keyword evidence="4" id="KW-1133">Transmembrane helix</keyword>
<reference evidence="7 8" key="1">
    <citation type="submission" date="2014-02" db="EMBL/GenBank/DDBJ databases">
        <title>The small core and large imbalanced accessory genome model reveals a collaborative survival strategy of Sorangium cellulosum strains in nature.</title>
        <authorList>
            <person name="Han K."/>
            <person name="Peng R."/>
            <person name="Blom J."/>
            <person name="Li Y.-Z."/>
        </authorList>
    </citation>
    <scope>NUCLEOTIDE SEQUENCE [LARGE SCALE GENOMIC DNA]</scope>
    <source>
        <strain evidence="7 8">So0157-25</strain>
    </source>
</reference>
<dbReference type="InterPro" id="IPR007156">
    <property type="entry name" value="MamQ_LemA"/>
</dbReference>
<accession>A0A150P475</accession>
<dbReference type="PROSITE" id="PS51257">
    <property type="entry name" value="PROKAR_LIPOPROTEIN"/>
    <property type="match status" value="1"/>
</dbReference>
<evidence type="ECO:0000256" key="2">
    <source>
        <dbReference type="ARBA" id="ARBA00008854"/>
    </source>
</evidence>
<dbReference type="InterPro" id="IPR023353">
    <property type="entry name" value="LemA-like_dom_sf"/>
</dbReference>
<dbReference type="GO" id="GO:0016020">
    <property type="term" value="C:membrane"/>
    <property type="evidence" value="ECO:0007669"/>
    <property type="project" value="UniProtKB-SubCell"/>
</dbReference>
<keyword evidence="6" id="KW-0175">Coiled coil</keyword>
<organism evidence="7 8">
    <name type="scientific">Sorangium cellulosum</name>
    <name type="common">Polyangium cellulosum</name>
    <dbReference type="NCBI Taxonomy" id="56"/>
    <lineage>
        <taxon>Bacteria</taxon>
        <taxon>Pseudomonadati</taxon>
        <taxon>Myxococcota</taxon>
        <taxon>Polyangia</taxon>
        <taxon>Polyangiales</taxon>
        <taxon>Polyangiaceae</taxon>
        <taxon>Sorangium</taxon>
    </lineage>
</organism>
<comment type="caution">
    <text evidence="7">The sequence shown here is derived from an EMBL/GenBank/DDBJ whole genome shotgun (WGS) entry which is preliminary data.</text>
</comment>
<evidence type="ECO:0000256" key="4">
    <source>
        <dbReference type="ARBA" id="ARBA00022989"/>
    </source>
</evidence>
<name>A0A150P475_SORCE</name>
<evidence type="ECO:0000256" key="6">
    <source>
        <dbReference type="SAM" id="Coils"/>
    </source>
</evidence>
<feature type="coiled-coil region" evidence="6">
    <location>
        <begin position="140"/>
        <end position="178"/>
    </location>
</feature>
<dbReference type="SUPFAM" id="SSF140478">
    <property type="entry name" value="LemA-like"/>
    <property type="match status" value="1"/>
</dbReference>
<evidence type="ECO:0000256" key="1">
    <source>
        <dbReference type="ARBA" id="ARBA00004167"/>
    </source>
</evidence>
<dbReference type="Proteomes" id="UP000075420">
    <property type="component" value="Unassembled WGS sequence"/>
</dbReference>
<evidence type="ECO:0000313" key="7">
    <source>
        <dbReference type="EMBL" id="KYF50457.1"/>
    </source>
</evidence>
<dbReference type="Pfam" id="PF04011">
    <property type="entry name" value="LemA"/>
    <property type="match status" value="1"/>
</dbReference>
<dbReference type="AlphaFoldDB" id="A0A150P475"/>
<sequence length="208" mass="23381">MRIVHPLAFRKRLALVPLFLAVLALMVSAIGCQRYDVLVEKDQIAAQKWSDLEANLQRRYDLVPNLVAVVKASARHEEQTLASVAEARARATSIQLNAEDLTDPEKVQAFQKAQEQLSGSLSRLLVVQEQYPDLKASQGFHSLQVQLEGIENRILRAREEYNQAAREYNAELLKIRGQVVNKATGQPFKPRVYFTASPEVQSAPKVSF</sequence>